<dbReference type="PRINTS" id="PR01185">
    <property type="entry name" value="INTEGRINA"/>
</dbReference>
<evidence type="ECO:0000256" key="3">
    <source>
        <dbReference type="ARBA" id="ARBA00022692"/>
    </source>
</evidence>
<organism evidence="17 18">
    <name type="scientific">Dendroctonus ponderosae</name>
    <name type="common">Mountain pine beetle</name>
    <dbReference type="NCBI Taxonomy" id="77166"/>
    <lineage>
        <taxon>Eukaryota</taxon>
        <taxon>Metazoa</taxon>
        <taxon>Ecdysozoa</taxon>
        <taxon>Arthropoda</taxon>
        <taxon>Hexapoda</taxon>
        <taxon>Insecta</taxon>
        <taxon>Pterygota</taxon>
        <taxon>Neoptera</taxon>
        <taxon>Endopterygota</taxon>
        <taxon>Coleoptera</taxon>
        <taxon>Polyphaga</taxon>
        <taxon>Cucujiformia</taxon>
        <taxon>Curculionidae</taxon>
        <taxon>Scolytinae</taxon>
        <taxon>Dendroctonus</taxon>
    </lineage>
</organism>
<evidence type="ECO:0000256" key="4">
    <source>
        <dbReference type="ARBA" id="ARBA00022729"/>
    </source>
</evidence>
<dbReference type="SUPFAM" id="SSF69318">
    <property type="entry name" value="Integrin alpha N-terminal domain"/>
    <property type="match status" value="1"/>
</dbReference>
<name>U4TRE7_DENPD</name>
<keyword evidence="11" id="KW-0325">Glycoprotein</keyword>
<evidence type="ECO:0000256" key="1">
    <source>
        <dbReference type="ARBA" id="ARBA00004479"/>
    </source>
</evidence>
<protein>
    <submittedName>
        <fullName evidence="17">Uncharacterized protein</fullName>
    </submittedName>
</protein>
<dbReference type="Proteomes" id="UP000030742">
    <property type="component" value="Unassembled WGS sequence"/>
</dbReference>
<keyword evidence="8 13" id="KW-0401">Integrin</keyword>
<dbReference type="PROSITE" id="PS51470">
    <property type="entry name" value="FG_GAP"/>
    <property type="match status" value="3"/>
</dbReference>
<dbReference type="Pfam" id="PF20805">
    <property type="entry name" value="Integrin_A_Ig_2"/>
    <property type="match status" value="1"/>
</dbReference>
<evidence type="ECO:0000313" key="18">
    <source>
        <dbReference type="Proteomes" id="UP000030742"/>
    </source>
</evidence>
<dbReference type="GO" id="GO:0007160">
    <property type="term" value="P:cell-matrix adhesion"/>
    <property type="evidence" value="ECO:0007669"/>
    <property type="project" value="TreeGrafter"/>
</dbReference>
<dbReference type="Gene3D" id="2.60.40.1510">
    <property type="entry name" value="ntegrin, alpha v. Chain A, domain 3"/>
    <property type="match status" value="1"/>
</dbReference>
<evidence type="ECO:0000256" key="7">
    <source>
        <dbReference type="ARBA" id="ARBA00022989"/>
    </source>
</evidence>
<feature type="repeat" description="FG-GAP" evidence="12">
    <location>
        <begin position="283"/>
        <end position="345"/>
    </location>
</feature>
<dbReference type="Pfam" id="PF01839">
    <property type="entry name" value="FG-GAP"/>
    <property type="match status" value="2"/>
</dbReference>
<keyword evidence="4" id="KW-0732">Signal</keyword>
<dbReference type="GO" id="GO:0048513">
    <property type="term" value="P:animal organ development"/>
    <property type="evidence" value="ECO:0007669"/>
    <property type="project" value="UniProtKB-ARBA"/>
</dbReference>
<keyword evidence="9" id="KW-0472">Membrane</keyword>
<gene>
    <name evidence="16" type="ORF">D910_00658</name>
    <name evidence="17" type="ORF">D910_01354</name>
</gene>
<dbReference type="Pfam" id="PF08441">
    <property type="entry name" value="Integrin_A_Ig_1"/>
    <property type="match status" value="1"/>
</dbReference>
<evidence type="ECO:0000256" key="11">
    <source>
        <dbReference type="ARBA" id="ARBA00023180"/>
    </source>
</evidence>
<feature type="domain" description="Integrin alpha second immunoglobulin-like" evidence="15">
    <location>
        <begin position="492"/>
        <end position="582"/>
    </location>
</feature>
<comment type="similarity">
    <text evidence="2 13">Belongs to the integrin alpha chain family.</text>
</comment>
<evidence type="ECO:0000313" key="17">
    <source>
        <dbReference type="EMBL" id="ERL84034.1"/>
    </source>
</evidence>
<proteinExistence type="inferred from homology"/>
<evidence type="ECO:0000256" key="6">
    <source>
        <dbReference type="ARBA" id="ARBA00022889"/>
    </source>
</evidence>
<evidence type="ECO:0000259" key="14">
    <source>
        <dbReference type="Pfam" id="PF08441"/>
    </source>
</evidence>
<dbReference type="InterPro" id="IPR048285">
    <property type="entry name" value="Integrin_alpha_Ig-like_2"/>
</dbReference>
<dbReference type="GO" id="GO:0007229">
    <property type="term" value="P:integrin-mediated signaling pathway"/>
    <property type="evidence" value="ECO:0007669"/>
    <property type="project" value="UniProtKB-KW"/>
</dbReference>
<dbReference type="AlphaFoldDB" id="U4TRE7"/>
<dbReference type="GO" id="GO:0009897">
    <property type="term" value="C:external side of plasma membrane"/>
    <property type="evidence" value="ECO:0007669"/>
    <property type="project" value="TreeGrafter"/>
</dbReference>
<dbReference type="OrthoDB" id="5317514at2759"/>
<dbReference type="InterPro" id="IPR013517">
    <property type="entry name" value="FG-GAP"/>
</dbReference>
<keyword evidence="10 13" id="KW-0675">Receptor</keyword>
<keyword evidence="3" id="KW-0812">Transmembrane</keyword>
<dbReference type="EMBL" id="KB630372">
    <property type="protein sequence ID" value="ERL83570.1"/>
    <property type="molecule type" value="Genomic_DNA"/>
</dbReference>
<comment type="subcellular location">
    <subcellularLocation>
        <location evidence="1 13">Membrane</location>
        <topology evidence="1 13">Single-pass type I membrane protein</topology>
    </subcellularLocation>
</comment>
<evidence type="ECO:0000256" key="8">
    <source>
        <dbReference type="ARBA" id="ARBA00023037"/>
    </source>
</evidence>
<dbReference type="Gene3D" id="2.60.40.1460">
    <property type="entry name" value="Integrin domains. Chain A, domain 2"/>
    <property type="match status" value="1"/>
</dbReference>
<keyword evidence="6 13" id="KW-0130">Cell adhesion</keyword>
<evidence type="ECO:0000259" key="15">
    <source>
        <dbReference type="Pfam" id="PF20805"/>
    </source>
</evidence>
<feature type="repeat" description="FG-GAP" evidence="12">
    <location>
        <begin position="151"/>
        <end position="215"/>
    </location>
</feature>
<dbReference type="InterPro" id="IPR013649">
    <property type="entry name" value="Integrin_alpha_Ig-like_1"/>
</dbReference>
<evidence type="ECO:0000256" key="10">
    <source>
        <dbReference type="ARBA" id="ARBA00023170"/>
    </source>
</evidence>
<accession>U4TRE7</accession>
<feature type="repeat" description="FG-GAP" evidence="12">
    <location>
        <begin position="216"/>
        <end position="275"/>
    </location>
</feature>
<dbReference type="PANTHER" id="PTHR23220:SF133">
    <property type="entry name" value="INTEGRIN ALPHA-PS2"/>
    <property type="match status" value="1"/>
</dbReference>
<dbReference type="SMART" id="SM00191">
    <property type="entry name" value="Int_alpha"/>
    <property type="match status" value="4"/>
</dbReference>
<dbReference type="EMBL" id="KB631038">
    <property type="protein sequence ID" value="ERL84034.1"/>
    <property type="molecule type" value="Genomic_DNA"/>
</dbReference>
<evidence type="ECO:0000256" key="13">
    <source>
        <dbReference type="RuleBase" id="RU003762"/>
    </source>
</evidence>
<dbReference type="PANTHER" id="PTHR23220">
    <property type="entry name" value="INTEGRIN ALPHA"/>
    <property type="match status" value="1"/>
</dbReference>
<dbReference type="STRING" id="77166.U4TRE7"/>
<dbReference type="GO" id="GO:0005178">
    <property type="term" value="F:integrin binding"/>
    <property type="evidence" value="ECO:0007669"/>
    <property type="project" value="TreeGrafter"/>
</dbReference>
<keyword evidence="7" id="KW-1133">Transmembrane helix</keyword>
<dbReference type="InterPro" id="IPR032695">
    <property type="entry name" value="Integrin_dom_sf"/>
</dbReference>
<evidence type="ECO:0000313" key="16">
    <source>
        <dbReference type="EMBL" id="ERL83570.1"/>
    </source>
</evidence>
<dbReference type="InterPro" id="IPR000413">
    <property type="entry name" value="Integrin_alpha"/>
</dbReference>
<evidence type="ECO:0000256" key="12">
    <source>
        <dbReference type="PROSITE-ProRule" id="PRU00803"/>
    </source>
</evidence>
<keyword evidence="5" id="KW-0677">Repeat</keyword>
<reference evidence="17 18" key="1">
    <citation type="journal article" date="2013" name="Genome Biol.">
        <title>Draft genome of the mountain pine beetle, Dendroctonus ponderosae Hopkins, a major forest pest.</title>
        <authorList>
            <person name="Keeling C.I."/>
            <person name="Yuen M.M."/>
            <person name="Liao N.Y."/>
            <person name="Docking T.R."/>
            <person name="Chan S.K."/>
            <person name="Taylor G.A."/>
            <person name="Palmquist D.L."/>
            <person name="Jackman S.D."/>
            <person name="Nguyen A."/>
            <person name="Li M."/>
            <person name="Henderson H."/>
            <person name="Janes J.K."/>
            <person name="Zhao Y."/>
            <person name="Pandoh P."/>
            <person name="Moore R."/>
            <person name="Sperling F.A."/>
            <person name="Huber D.P."/>
            <person name="Birol I."/>
            <person name="Jones S.J."/>
            <person name="Bohlmann J."/>
        </authorList>
    </citation>
    <scope>NUCLEOTIDE SEQUENCE</scope>
</reference>
<evidence type="ECO:0000256" key="9">
    <source>
        <dbReference type="ARBA" id="ARBA00023136"/>
    </source>
</evidence>
<dbReference type="InterPro" id="IPR013519">
    <property type="entry name" value="Int_alpha_beta-p"/>
</dbReference>
<evidence type="ECO:0000256" key="2">
    <source>
        <dbReference type="ARBA" id="ARBA00008054"/>
    </source>
</evidence>
<sequence>MSNYRPLIQLQSIWNVGHLNNSQSASRIRTIHAENTGDICNPISSRDFQKNQFSPTFYSFQRSLSSNNATLQHLPVHTVLSALGSVHQQSLETRPAVFQTRESEQLDDDSYLGYSTITGDFLGTGEQGIAVGMPRGAELHGKVLLYTWNLTNYKNISSSQLGSYFGYSLAAGDLDGDGKLDLIIGAPMHTEPNTEDKYDVGRVYVFYQGGGFGSFNKSSFIEGMNSRSRFGHSVAYLGDMNQDGFHDFAVGAPYDGEFNRGAVYIYYGSSKGVLEKFGQVIYAEDLNTRSGIPVNTFGFSVTGGLDMDGNDYPDMAVGAYLSNSAFFFRSRPVVRLEAFVRFRTENKQIDIKNKNCNLPTGERATCTTIDFCIKYGGKGIPQQIRRWMYILDSKKSNIPRMMFLRRGSHTLNDTITLYKDSQDTCQTEEIYIKNDIRDKLTPLEAEVKYFMIQEEDAFDYRRMRNPQSQLKPVLDLNLPPSRKDSIIIQKNCGHDNICIPNLHINITKNVEKYLLDSKTNLEFDIIVSNLGEDSFETTLELSYPEGVHYKKTEVKDDVLGILCSPGLKRTLTCEIGNPLPARKIGIPPTYEFDVHVNSTNPESNDTLQDNYSRITIDIWVDSALDLISAQLIHQTVLQLAVVSSPSGKTLVWMQNHTQNVHTDQF</sequence>
<evidence type="ECO:0000256" key="5">
    <source>
        <dbReference type="ARBA" id="ARBA00022737"/>
    </source>
</evidence>
<dbReference type="GO" id="GO:0008305">
    <property type="term" value="C:integrin complex"/>
    <property type="evidence" value="ECO:0007669"/>
    <property type="project" value="InterPro"/>
</dbReference>
<dbReference type="Gene3D" id="2.130.10.130">
    <property type="entry name" value="Integrin alpha, N-terminal"/>
    <property type="match status" value="1"/>
</dbReference>
<dbReference type="InterPro" id="IPR028994">
    <property type="entry name" value="Integrin_alpha_N"/>
</dbReference>
<dbReference type="GO" id="GO:0033627">
    <property type="term" value="P:cell adhesion mediated by integrin"/>
    <property type="evidence" value="ECO:0007669"/>
    <property type="project" value="TreeGrafter"/>
</dbReference>
<dbReference type="SUPFAM" id="SSF69179">
    <property type="entry name" value="Integrin domains"/>
    <property type="match status" value="2"/>
</dbReference>
<dbReference type="GO" id="GO:0007157">
    <property type="term" value="P:heterophilic cell-cell adhesion via plasma membrane cell adhesion molecules"/>
    <property type="evidence" value="ECO:0007669"/>
    <property type="project" value="UniProtKB-ARBA"/>
</dbReference>
<feature type="domain" description="Integrin alpha first immunoglubulin-like" evidence="14">
    <location>
        <begin position="330"/>
        <end position="491"/>
    </location>
</feature>